<evidence type="ECO:0000313" key="3">
    <source>
        <dbReference type="Proteomes" id="UP000283269"/>
    </source>
</evidence>
<proteinExistence type="predicted"/>
<name>A0A409WSU0_PSICY</name>
<feature type="compositionally biased region" description="Polar residues" evidence="1">
    <location>
        <begin position="98"/>
        <end position="107"/>
    </location>
</feature>
<feature type="compositionally biased region" description="Basic and acidic residues" evidence="1">
    <location>
        <begin position="16"/>
        <end position="27"/>
    </location>
</feature>
<accession>A0A409WSU0</accession>
<dbReference type="STRING" id="93625.A0A409WSU0"/>
<protein>
    <submittedName>
        <fullName evidence="2">Uncharacterized protein</fullName>
    </submittedName>
</protein>
<sequence>MDRNLEPLEKIFQQLERESEQKAREQLTDSPDVRPGSSLAIKRIRERRRGSISISRIGQLAEDVSTAESKGPTTPSLMKITSNSPFFQAQMANDSTDSIASGASAYSNDHAHTEDDNHVTQMHHIAARPSISSKMIPRRLSRSQSTSIIPPRGAPTIDSSVIIGVSVQEATVESDGEDDGAVVTRSRRTSIQAAGTLRHQSSRLTIPAPKVPNSVSSMGWLAKAKDFTLRFARKNRPSNPVQHS</sequence>
<dbReference type="OrthoDB" id="3191896at2759"/>
<reference evidence="2 3" key="1">
    <citation type="journal article" date="2018" name="Evol. Lett.">
        <title>Horizontal gene cluster transfer increased hallucinogenic mushroom diversity.</title>
        <authorList>
            <person name="Reynolds H.T."/>
            <person name="Vijayakumar V."/>
            <person name="Gluck-Thaler E."/>
            <person name="Korotkin H.B."/>
            <person name="Matheny P.B."/>
            <person name="Slot J.C."/>
        </authorList>
    </citation>
    <scope>NUCLEOTIDE SEQUENCE [LARGE SCALE GENOMIC DNA]</scope>
    <source>
        <strain evidence="2 3">2631</strain>
    </source>
</reference>
<gene>
    <name evidence="2" type="ORF">CVT25_013400</name>
</gene>
<dbReference type="InParanoid" id="A0A409WSU0"/>
<dbReference type="AlphaFoldDB" id="A0A409WSU0"/>
<evidence type="ECO:0000256" key="1">
    <source>
        <dbReference type="SAM" id="MobiDB-lite"/>
    </source>
</evidence>
<dbReference type="Proteomes" id="UP000283269">
    <property type="component" value="Unassembled WGS sequence"/>
</dbReference>
<feature type="region of interest" description="Disordered" evidence="1">
    <location>
        <begin position="16"/>
        <end position="44"/>
    </location>
</feature>
<comment type="caution">
    <text evidence="2">The sequence shown here is derived from an EMBL/GenBank/DDBJ whole genome shotgun (WGS) entry which is preliminary data.</text>
</comment>
<evidence type="ECO:0000313" key="2">
    <source>
        <dbReference type="EMBL" id="PPQ81557.1"/>
    </source>
</evidence>
<dbReference type="EMBL" id="NHYD01003237">
    <property type="protein sequence ID" value="PPQ81557.1"/>
    <property type="molecule type" value="Genomic_DNA"/>
</dbReference>
<feature type="region of interest" description="Disordered" evidence="1">
    <location>
        <begin position="98"/>
        <end position="117"/>
    </location>
</feature>
<organism evidence="2 3">
    <name type="scientific">Psilocybe cyanescens</name>
    <dbReference type="NCBI Taxonomy" id="93625"/>
    <lineage>
        <taxon>Eukaryota</taxon>
        <taxon>Fungi</taxon>
        <taxon>Dikarya</taxon>
        <taxon>Basidiomycota</taxon>
        <taxon>Agaricomycotina</taxon>
        <taxon>Agaricomycetes</taxon>
        <taxon>Agaricomycetidae</taxon>
        <taxon>Agaricales</taxon>
        <taxon>Agaricineae</taxon>
        <taxon>Strophariaceae</taxon>
        <taxon>Psilocybe</taxon>
    </lineage>
</organism>
<keyword evidence="3" id="KW-1185">Reference proteome</keyword>